<feature type="compositionally biased region" description="Polar residues" evidence="1">
    <location>
        <begin position="92"/>
        <end position="103"/>
    </location>
</feature>
<sequence>MNFKQQFRDEVEKAIFNVIEDRAERIEFVGKMIDSYVRDTGESPPADCLNDLSEYILREEILDPHPDKMTRNEYPILSARQESTRRDKEYSFSLSDTYDSTGENKAKPVRRRRTAKEWRNVDASAREANRARDAKYKRDTSPGAVTTYNLYENGGELTEPFVSCRDIGKRWANEMGAMNETEIVREETETIPLLAA</sequence>
<dbReference type="EMBL" id="JAUSTI010000001">
    <property type="protein sequence ID" value="MDQ0168747.1"/>
    <property type="molecule type" value="Genomic_DNA"/>
</dbReference>
<keyword evidence="3" id="KW-1185">Reference proteome</keyword>
<reference evidence="2 3" key="1">
    <citation type="submission" date="2023-07" db="EMBL/GenBank/DDBJ databases">
        <title>Sorghum-associated microbial communities from plants grown in Nebraska, USA.</title>
        <authorList>
            <person name="Schachtman D."/>
        </authorList>
    </citation>
    <scope>NUCLEOTIDE SEQUENCE [LARGE SCALE GENOMIC DNA]</scope>
    <source>
        <strain evidence="2 3">DS1314</strain>
    </source>
</reference>
<protein>
    <submittedName>
        <fullName evidence="2">Uncharacterized protein</fullName>
    </submittedName>
</protein>
<organism evidence="2 3">
    <name type="scientific">Paenibacillus tundrae</name>
    <dbReference type="NCBI Taxonomy" id="528187"/>
    <lineage>
        <taxon>Bacteria</taxon>
        <taxon>Bacillati</taxon>
        <taxon>Bacillota</taxon>
        <taxon>Bacilli</taxon>
        <taxon>Bacillales</taxon>
        <taxon>Paenibacillaceae</taxon>
        <taxon>Paenibacillus</taxon>
    </lineage>
</organism>
<name>A0ABT9W676_9BACL</name>
<evidence type="ECO:0000256" key="1">
    <source>
        <dbReference type="SAM" id="MobiDB-lite"/>
    </source>
</evidence>
<comment type="caution">
    <text evidence="2">The sequence shown here is derived from an EMBL/GenBank/DDBJ whole genome shotgun (WGS) entry which is preliminary data.</text>
</comment>
<accession>A0ABT9W676</accession>
<feature type="region of interest" description="Disordered" evidence="1">
    <location>
        <begin position="80"/>
        <end position="113"/>
    </location>
</feature>
<proteinExistence type="predicted"/>
<dbReference type="Proteomes" id="UP001233836">
    <property type="component" value="Unassembled WGS sequence"/>
</dbReference>
<gene>
    <name evidence="2" type="ORF">J2T19_000184</name>
</gene>
<evidence type="ECO:0000313" key="3">
    <source>
        <dbReference type="Proteomes" id="UP001233836"/>
    </source>
</evidence>
<dbReference type="RefSeq" id="WP_307212014.1">
    <property type="nucleotide sequence ID" value="NZ_JAUSTI010000001.1"/>
</dbReference>
<evidence type="ECO:0000313" key="2">
    <source>
        <dbReference type="EMBL" id="MDQ0168747.1"/>
    </source>
</evidence>